<accession>A0A917CCX9</accession>
<protein>
    <recommendedName>
        <fullName evidence="1">Ribosomal RNA large subunit methyltransferase J</fullName>
        <ecNumber evidence="1">2.1.1.266</ecNumber>
    </recommendedName>
    <alternativeName>
        <fullName evidence="1">23S rRNA (adenine(2030)-N6)-methyltransferase</fullName>
    </alternativeName>
    <alternativeName>
        <fullName evidence="1">23S rRNA m6A2030 methyltransferase</fullName>
    </alternativeName>
</protein>
<gene>
    <name evidence="1 2" type="primary">rlmJ</name>
    <name evidence="2" type="ORF">GCM10010960_02130</name>
</gene>
<dbReference type="PANTHER" id="PTHR37426:SF1">
    <property type="entry name" value="RIBOSOMAL RNA LARGE SUBUNIT METHYLTRANSFERASE J"/>
    <property type="match status" value="1"/>
</dbReference>
<feature type="binding site" evidence="1">
    <location>
        <position position="99"/>
    </location>
    <ligand>
        <name>S-adenosyl-L-methionine</name>
        <dbReference type="ChEBI" id="CHEBI:59789"/>
    </ligand>
</feature>
<keyword evidence="1" id="KW-0808">Transferase</keyword>
<dbReference type="GO" id="GO:0070475">
    <property type="term" value="P:rRNA base methylation"/>
    <property type="evidence" value="ECO:0007669"/>
    <property type="project" value="UniProtKB-UniRule"/>
</dbReference>
<dbReference type="InterPro" id="IPR007473">
    <property type="entry name" value="RlmJ"/>
</dbReference>
<reference evidence="2" key="2">
    <citation type="submission" date="2020-09" db="EMBL/GenBank/DDBJ databases">
        <authorList>
            <person name="Sun Q."/>
            <person name="Zhou Y."/>
        </authorList>
    </citation>
    <scope>NUCLEOTIDE SEQUENCE</scope>
    <source>
        <strain evidence="2">CGMCC 1.12726</strain>
    </source>
</reference>
<dbReference type="SUPFAM" id="SSF53335">
    <property type="entry name" value="S-adenosyl-L-methionine-dependent methyltransferases"/>
    <property type="match status" value="1"/>
</dbReference>
<keyword evidence="3" id="KW-1185">Reference proteome</keyword>
<keyword evidence="1" id="KW-0694">RNA-binding</keyword>
<dbReference type="RefSeq" id="WP_188446845.1">
    <property type="nucleotide sequence ID" value="NZ_BMFO01000001.1"/>
</dbReference>
<evidence type="ECO:0000313" key="3">
    <source>
        <dbReference type="Proteomes" id="UP000632858"/>
    </source>
</evidence>
<keyword evidence="1" id="KW-0949">S-adenosyl-L-methionine</keyword>
<keyword evidence="1" id="KW-0698">rRNA processing</keyword>
<name>A0A917CCX9_9GAMM</name>
<feature type="binding site" evidence="1">
    <location>
        <begin position="142"/>
        <end position="143"/>
    </location>
    <ligand>
        <name>S-adenosyl-L-methionine</name>
        <dbReference type="ChEBI" id="CHEBI:59789"/>
    </ligand>
</feature>
<dbReference type="InterPro" id="IPR029063">
    <property type="entry name" value="SAM-dependent_MTases_sf"/>
</dbReference>
<dbReference type="AlphaFoldDB" id="A0A917CCX9"/>
<dbReference type="Gene3D" id="3.40.50.150">
    <property type="entry name" value="Vaccinia Virus protein VP39"/>
    <property type="match status" value="1"/>
</dbReference>
<feature type="binding site" evidence="1">
    <location>
        <position position="163"/>
    </location>
    <ligand>
        <name>S-adenosyl-L-methionine</name>
        <dbReference type="ChEBI" id="CHEBI:59789"/>
    </ligand>
</feature>
<feature type="binding site" evidence="1">
    <location>
        <position position="18"/>
    </location>
    <ligand>
        <name>S-adenosyl-L-methionine</name>
        <dbReference type="ChEBI" id="CHEBI:59789"/>
    </ligand>
</feature>
<sequence>MNYLHGFHAGNHADVLKHTVLIHLLKRLKAKDKPFFVLDTHAGRGRYLIQGEQARKTDEAQGGVFRMITLRKLPAPLAAYLEQVERDNPVGALVSYPGSPLIAAQQMRAEDRLVCVEAQKGEADALKSLFAHDGRVQVLAGDGYAAVKAQLPPKERRGLVLIDPPYEAQEQEYGLILQALNDGLARWPTGIYAVWYPIKQRAALKPFLRRAAQLPCKSALVLELLVRPDNSPLRMNGSGMLILNAPFRMDAELGSSLSKLVELLDDGGASHRVEWLKNAD</sequence>
<dbReference type="PANTHER" id="PTHR37426">
    <property type="entry name" value="RIBOSOMAL RNA LARGE SUBUNIT METHYLTRANSFERASE J"/>
    <property type="match status" value="1"/>
</dbReference>
<dbReference type="EMBL" id="BMFO01000001">
    <property type="protein sequence ID" value="GGF83617.1"/>
    <property type="molecule type" value="Genomic_DNA"/>
</dbReference>
<evidence type="ECO:0000256" key="1">
    <source>
        <dbReference type="HAMAP-Rule" id="MF_00934"/>
    </source>
</evidence>
<proteinExistence type="inferred from homology"/>
<organism evidence="2 3">
    <name type="scientific">Arenimonas maotaiensis</name>
    <dbReference type="NCBI Taxonomy" id="1446479"/>
    <lineage>
        <taxon>Bacteria</taxon>
        <taxon>Pseudomonadati</taxon>
        <taxon>Pseudomonadota</taxon>
        <taxon>Gammaproteobacteria</taxon>
        <taxon>Lysobacterales</taxon>
        <taxon>Lysobacteraceae</taxon>
        <taxon>Arenimonas</taxon>
    </lineage>
</organism>
<keyword evidence="1 2" id="KW-0489">Methyltransferase</keyword>
<dbReference type="HAMAP" id="MF_00934">
    <property type="entry name" value="23SrRNA_methyltr_J"/>
    <property type="match status" value="1"/>
</dbReference>
<dbReference type="EC" id="2.1.1.266" evidence="1"/>
<comment type="catalytic activity">
    <reaction evidence="1">
        <text>adenosine(2030) in 23S rRNA + S-adenosyl-L-methionine = N(6)-methyladenosine(2030) in 23S rRNA + S-adenosyl-L-homocysteine + H(+)</text>
        <dbReference type="Rhea" id="RHEA:43736"/>
        <dbReference type="Rhea" id="RHEA-COMP:10668"/>
        <dbReference type="Rhea" id="RHEA-COMP:10669"/>
        <dbReference type="ChEBI" id="CHEBI:15378"/>
        <dbReference type="ChEBI" id="CHEBI:57856"/>
        <dbReference type="ChEBI" id="CHEBI:59789"/>
        <dbReference type="ChEBI" id="CHEBI:74411"/>
        <dbReference type="ChEBI" id="CHEBI:74449"/>
        <dbReference type="EC" id="2.1.1.266"/>
    </reaction>
</comment>
<reference evidence="2" key="1">
    <citation type="journal article" date="2014" name="Int. J. Syst. Evol. Microbiol.">
        <title>Complete genome sequence of Corynebacterium casei LMG S-19264T (=DSM 44701T), isolated from a smear-ripened cheese.</title>
        <authorList>
            <consortium name="US DOE Joint Genome Institute (JGI-PGF)"/>
            <person name="Walter F."/>
            <person name="Albersmeier A."/>
            <person name="Kalinowski J."/>
            <person name="Ruckert C."/>
        </authorList>
    </citation>
    <scope>NUCLEOTIDE SEQUENCE</scope>
    <source>
        <strain evidence="2">CGMCC 1.12726</strain>
    </source>
</reference>
<dbReference type="GO" id="GO:0005829">
    <property type="term" value="C:cytosol"/>
    <property type="evidence" value="ECO:0007669"/>
    <property type="project" value="TreeGrafter"/>
</dbReference>
<comment type="subunit">
    <text evidence="1">Monomer.</text>
</comment>
<feature type="binding site" evidence="1">
    <location>
        <position position="117"/>
    </location>
    <ligand>
        <name>S-adenosyl-L-methionine</name>
        <dbReference type="ChEBI" id="CHEBI:59789"/>
    </ligand>
</feature>
<comment type="caution">
    <text evidence="2">The sequence shown here is derived from an EMBL/GenBank/DDBJ whole genome shotgun (WGS) entry which is preliminary data.</text>
</comment>
<feature type="site" description="Interaction with substrate rRNA" evidence="1">
    <location>
        <position position="3"/>
    </location>
</feature>
<dbReference type="Proteomes" id="UP000632858">
    <property type="component" value="Unassembled WGS sequence"/>
</dbReference>
<dbReference type="GO" id="GO:0003723">
    <property type="term" value="F:RNA binding"/>
    <property type="evidence" value="ECO:0007669"/>
    <property type="project" value="UniProtKB-UniRule"/>
</dbReference>
<comment type="function">
    <text evidence="1">Specifically methylates the adenine in position 2030 of 23S rRNA.</text>
</comment>
<evidence type="ECO:0000313" key="2">
    <source>
        <dbReference type="EMBL" id="GGF83617.1"/>
    </source>
</evidence>
<dbReference type="GO" id="GO:0036307">
    <property type="term" value="F:23S rRNA (adenine(2030)-N(6))-methyltransferase activity"/>
    <property type="evidence" value="ECO:0007669"/>
    <property type="project" value="UniProtKB-UniRule"/>
</dbReference>
<dbReference type="Pfam" id="PF04378">
    <property type="entry name" value="RsmJ"/>
    <property type="match status" value="1"/>
</dbReference>
<comment type="similarity">
    <text evidence="1">Belongs to the RlmJ family.</text>
</comment>
<feature type="binding site" evidence="1">
    <location>
        <position position="41"/>
    </location>
    <ligand>
        <name>S-adenosyl-L-methionine</name>
        <dbReference type="ChEBI" id="CHEBI:59789"/>
    </ligand>
</feature>
<feature type="active site" description="Proton acceptor" evidence="1">
    <location>
        <position position="163"/>
    </location>
</feature>